<protein>
    <recommendedName>
        <fullName evidence="17">E3 ubiquitin-protein ligase MARCHF6</fullName>
        <ecNumber evidence="4">2.3.2.27</ecNumber>
    </recommendedName>
    <alternativeName>
        <fullName evidence="19">Membrane-associated RING finger protein 6</fullName>
    </alternativeName>
    <alternativeName>
        <fullName evidence="18">Membrane-associated RING-CH protein VI</fullName>
    </alternativeName>
</protein>
<dbReference type="PANTHER" id="PTHR13145">
    <property type="entry name" value="SSM4 PROTEIN"/>
    <property type="match status" value="1"/>
</dbReference>
<evidence type="ECO:0000256" key="19">
    <source>
        <dbReference type="ARBA" id="ARBA00083917"/>
    </source>
</evidence>
<evidence type="ECO:0000256" key="17">
    <source>
        <dbReference type="ARBA" id="ARBA00069012"/>
    </source>
</evidence>
<dbReference type="Gene3D" id="3.30.40.10">
    <property type="entry name" value="Zinc/RING finger domain, C3HC4 (zinc finger)"/>
    <property type="match status" value="1"/>
</dbReference>
<keyword evidence="14" id="KW-0007">Acetylation</keyword>
<dbReference type="EMBL" id="CAJPWZ010003093">
    <property type="protein sequence ID" value="CAG2251600.1"/>
    <property type="molecule type" value="Genomic_DNA"/>
</dbReference>
<comment type="subunit">
    <text evidence="16">Interacts with DIO2. Interacts with SQLE.</text>
</comment>
<evidence type="ECO:0000256" key="1">
    <source>
        <dbReference type="ARBA" id="ARBA00000900"/>
    </source>
</evidence>
<dbReference type="SUPFAM" id="SSF57850">
    <property type="entry name" value="RING/U-box"/>
    <property type="match status" value="1"/>
</dbReference>
<keyword evidence="9" id="KW-0833">Ubl conjugation pathway</keyword>
<feature type="region of interest" description="Disordered" evidence="20">
    <location>
        <begin position="193"/>
        <end position="218"/>
    </location>
</feature>
<evidence type="ECO:0000256" key="18">
    <source>
        <dbReference type="ARBA" id="ARBA00082010"/>
    </source>
</evidence>
<keyword evidence="8" id="KW-0863">Zinc-finger</keyword>
<evidence type="ECO:0000256" key="6">
    <source>
        <dbReference type="ARBA" id="ARBA00022692"/>
    </source>
</evidence>
<evidence type="ECO:0000259" key="22">
    <source>
        <dbReference type="PROSITE" id="PS51292"/>
    </source>
</evidence>
<dbReference type="AlphaFoldDB" id="A0A8S3V1H9"/>
<evidence type="ECO:0000256" key="10">
    <source>
        <dbReference type="ARBA" id="ARBA00022824"/>
    </source>
</evidence>
<keyword evidence="6 21" id="KW-0812">Transmembrane</keyword>
<dbReference type="GO" id="GO:0036503">
    <property type="term" value="P:ERAD pathway"/>
    <property type="evidence" value="ECO:0007669"/>
    <property type="project" value="TreeGrafter"/>
</dbReference>
<evidence type="ECO:0000313" key="24">
    <source>
        <dbReference type="Proteomes" id="UP000683360"/>
    </source>
</evidence>
<evidence type="ECO:0000256" key="8">
    <source>
        <dbReference type="ARBA" id="ARBA00022771"/>
    </source>
</evidence>
<keyword evidence="5 23" id="KW-0808">Transferase</keyword>
<evidence type="ECO:0000256" key="16">
    <source>
        <dbReference type="ARBA" id="ARBA00064724"/>
    </source>
</evidence>
<dbReference type="GO" id="GO:0061630">
    <property type="term" value="F:ubiquitin protein ligase activity"/>
    <property type="evidence" value="ECO:0007669"/>
    <property type="project" value="UniProtKB-EC"/>
</dbReference>
<dbReference type="CDD" id="cd16702">
    <property type="entry name" value="RING_CH-C4HC3_MARCH6"/>
    <property type="match status" value="1"/>
</dbReference>
<evidence type="ECO:0000256" key="2">
    <source>
        <dbReference type="ARBA" id="ARBA00004477"/>
    </source>
</evidence>
<comment type="subcellular location">
    <subcellularLocation>
        <location evidence="2">Endoplasmic reticulum membrane</location>
        <topology evidence="2">Multi-pass membrane protein</topology>
    </subcellularLocation>
</comment>
<dbReference type="InterPro" id="IPR013083">
    <property type="entry name" value="Znf_RING/FYVE/PHD"/>
</dbReference>
<evidence type="ECO:0000256" key="4">
    <source>
        <dbReference type="ARBA" id="ARBA00012483"/>
    </source>
</evidence>
<evidence type="ECO:0000256" key="21">
    <source>
        <dbReference type="SAM" id="Phobius"/>
    </source>
</evidence>
<keyword evidence="15 21" id="KW-0472">Membrane</keyword>
<keyword evidence="23" id="KW-0012">Acyltransferase</keyword>
<evidence type="ECO:0000256" key="20">
    <source>
        <dbReference type="SAM" id="MobiDB-lite"/>
    </source>
</evidence>
<evidence type="ECO:0000256" key="3">
    <source>
        <dbReference type="ARBA" id="ARBA00004906"/>
    </source>
</evidence>
<feature type="transmembrane region" description="Helical" evidence="21">
    <location>
        <begin position="98"/>
        <end position="124"/>
    </location>
</feature>
<evidence type="ECO:0000256" key="5">
    <source>
        <dbReference type="ARBA" id="ARBA00022679"/>
    </source>
</evidence>
<comment type="pathway">
    <text evidence="3">Protein modification; protein ubiquitination.</text>
</comment>
<dbReference type="GO" id="GO:0008270">
    <property type="term" value="F:zinc ion binding"/>
    <property type="evidence" value="ECO:0007669"/>
    <property type="project" value="UniProtKB-KW"/>
</dbReference>
<reference evidence="23" key="1">
    <citation type="submission" date="2021-03" db="EMBL/GenBank/DDBJ databases">
        <authorList>
            <person name="Bekaert M."/>
        </authorList>
    </citation>
    <scope>NUCLEOTIDE SEQUENCE</scope>
</reference>
<dbReference type="OrthoDB" id="264354at2759"/>
<evidence type="ECO:0000256" key="11">
    <source>
        <dbReference type="ARBA" id="ARBA00022833"/>
    </source>
</evidence>
<evidence type="ECO:0000256" key="14">
    <source>
        <dbReference type="ARBA" id="ARBA00022990"/>
    </source>
</evidence>
<keyword evidence="24" id="KW-1185">Reference proteome</keyword>
<dbReference type="InterPro" id="IPR011016">
    <property type="entry name" value="Znf_RING-CH"/>
</dbReference>
<evidence type="ECO:0000256" key="9">
    <source>
        <dbReference type="ARBA" id="ARBA00022786"/>
    </source>
</evidence>
<dbReference type="Pfam" id="PF12906">
    <property type="entry name" value="RINGv"/>
    <property type="match status" value="1"/>
</dbReference>
<name>A0A8S3V1H9_MYTED</name>
<dbReference type="PANTHER" id="PTHR13145:SF0">
    <property type="entry name" value="E3 UBIQUITIN-PROTEIN LIGASE MARCHF6"/>
    <property type="match status" value="1"/>
</dbReference>
<dbReference type="GO" id="GO:0005789">
    <property type="term" value="C:endoplasmic reticulum membrane"/>
    <property type="evidence" value="ECO:0007669"/>
    <property type="project" value="UniProtKB-SubCell"/>
</dbReference>
<feature type="domain" description="RING-CH-type" evidence="22">
    <location>
        <begin position="6"/>
        <end position="67"/>
    </location>
</feature>
<keyword evidence="10" id="KW-0256">Endoplasmic reticulum</keyword>
<dbReference type="Proteomes" id="UP000683360">
    <property type="component" value="Unassembled WGS sequence"/>
</dbReference>
<evidence type="ECO:0000313" key="23">
    <source>
        <dbReference type="EMBL" id="CAG2251600.1"/>
    </source>
</evidence>
<evidence type="ECO:0000256" key="15">
    <source>
        <dbReference type="ARBA" id="ARBA00023136"/>
    </source>
</evidence>
<keyword evidence="7" id="KW-0479">Metal-binding</keyword>
<evidence type="ECO:0000256" key="13">
    <source>
        <dbReference type="ARBA" id="ARBA00022989"/>
    </source>
</evidence>
<keyword evidence="12" id="KW-0832">Ubl conjugation</keyword>
<gene>
    <name evidence="23" type="ORF">MEDL_63256</name>
</gene>
<sequence length="252" mass="28378">MDEPLDPDGLLDICRVCRCESTPDKPLFHPCVCTGSIKFVHQECLVQWLKYSRKEYCELCKHRYAFTPNEINWNPIEWDRAAEELTWERMESTHYEGLLTTMIGYIVIAFSLVVLYMLCAIARLKNDAPVSELSLELLLLQVVLPALLEQGHTRMWLKGMVRGWTLGMAYILGLRSYLLGDVPINNADNVVEGDQPVQHPAPANLPQPQPGGLGAAHQAMLQGGGPTGFQAYKRPSVFHFRVKMVPTLIKSS</sequence>
<proteinExistence type="predicted"/>
<evidence type="ECO:0000256" key="7">
    <source>
        <dbReference type="ARBA" id="ARBA00022723"/>
    </source>
</evidence>
<keyword evidence="11" id="KW-0862">Zinc</keyword>
<comment type="catalytic activity">
    <reaction evidence="1">
        <text>S-ubiquitinyl-[E2 ubiquitin-conjugating enzyme]-L-cysteine + [acceptor protein]-L-lysine = [E2 ubiquitin-conjugating enzyme]-L-cysteine + N(6)-ubiquitinyl-[acceptor protein]-L-lysine.</text>
        <dbReference type="EC" id="2.3.2.27"/>
    </reaction>
</comment>
<organism evidence="23 24">
    <name type="scientific">Mytilus edulis</name>
    <name type="common">Blue mussel</name>
    <dbReference type="NCBI Taxonomy" id="6550"/>
    <lineage>
        <taxon>Eukaryota</taxon>
        <taxon>Metazoa</taxon>
        <taxon>Spiralia</taxon>
        <taxon>Lophotrochozoa</taxon>
        <taxon>Mollusca</taxon>
        <taxon>Bivalvia</taxon>
        <taxon>Autobranchia</taxon>
        <taxon>Pteriomorphia</taxon>
        <taxon>Mytilida</taxon>
        <taxon>Mytiloidea</taxon>
        <taxon>Mytilidae</taxon>
        <taxon>Mytilinae</taxon>
        <taxon>Mytilus</taxon>
    </lineage>
</organism>
<evidence type="ECO:0000256" key="12">
    <source>
        <dbReference type="ARBA" id="ARBA00022843"/>
    </source>
</evidence>
<keyword evidence="13 21" id="KW-1133">Transmembrane helix</keyword>
<comment type="caution">
    <text evidence="23">The sequence shown here is derived from an EMBL/GenBank/DDBJ whole genome shotgun (WGS) entry which is preliminary data.</text>
</comment>
<dbReference type="FunFam" id="3.30.40.10:FF:000096">
    <property type="entry name" value="E3 ubiquitin-protein ligase MARCH6"/>
    <property type="match status" value="1"/>
</dbReference>
<dbReference type="EC" id="2.3.2.27" evidence="4"/>
<dbReference type="SMART" id="SM00744">
    <property type="entry name" value="RINGv"/>
    <property type="match status" value="1"/>
</dbReference>
<accession>A0A8S3V1H9</accession>
<dbReference type="PROSITE" id="PS51292">
    <property type="entry name" value="ZF_RING_CH"/>
    <property type="match status" value="1"/>
</dbReference>